<evidence type="ECO:0000256" key="1">
    <source>
        <dbReference type="ARBA" id="ARBA00004571"/>
    </source>
</evidence>
<dbReference type="Proteomes" id="UP000275348">
    <property type="component" value="Unassembled WGS sequence"/>
</dbReference>
<dbReference type="Pfam" id="PF07715">
    <property type="entry name" value="Plug"/>
    <property type="match status" value="1"/>
</dbReference>
<dbReference type="GO" id="GO:0044718">
    <property type="term" value="P:siderophore transmembrane transport"/>
    <property type="evidence" value="ECO:0007669"/>
    <property type="project" value="TreeGrafter"/>
</dbReference>
<keyword evidence="14" id="KW-1185">Reference proteome</keyword>
<dbReference type="InterPro" id="IPR039426">
    <property type="entry name" value="TonB-dep_rcpt-like"/>
</dbReference>
<dbReference type="InterPro" id="IPR012910">
    <property type="entry name" value="Plug_dom"/>
</dbReference>
<dbReference type="GO" id="GO:0015344">
    <property type="term" value="F:siderophore uptake transmembrane transporter activity"/>
    <property type="evidence" value="ECO:0007669"/>
    <property type="project" value="TreeGrafter"/>
</dbReference>
<evidence type="ECO:0000313" key="14">
    <source>
        <dbReference type="Proteomes" id="UP000275348"/>
    </source>
</evidence>
<feature type="chain" id="PRO_5018312193" evidence="10">
    <location>
        <begin position="20"/>
        <end position="675"/>
    </location>
</feature>
<evidence type="ECO:0000259" key="11">
    <source>
        <dbReference type="Pfam" id="PF00593"/>
    </source>
</evidence>
<evidence type="ECO:0000256" key="2">
    <source>
        <dbReference type="ARBA" id="ARBA00022448"/>
    </source>
</evidence>
<dbReference type="Pfam" id="PF00593">
    <property type="entry name" value="TonB_dep_Rec_b-barrel"/>
    <property type="match status" value="1"/>
</dbReference>
<dbReference type="AlphaFoldDB" id="A0A3L9MDG2"/>
<dbReference type="PANTHER" id="PTHR30069">
    <property type="entry name" value="TONB-DEPENDENT OUTER MEMBRANE RECEPTOR"/>
    <property type="match status" value="1"/>
</dbReference>
<organism evidence="13 14">
    <name type="scientific">Faecalibacter macacae</name>
    <dbReference type="NCBI Taxonomy" id="1859289"/>
    <lineage>
        <taxon>Bacteria</taxon>
        <taxon>Pseudomonadati</taxon>
        <taxon>Bacteroidota</taxon>
        <taxon>Flavobacteriia</taxon>
        <taxon>Flavobacteriales</taxon>
        <taxon>Weeksellaceae</taxon>
        <taxon>Faecalibacter</taxon>
    </lineage>
</organism>
<dbReference type="InterPro" id="IPR037066">
    <property type="entry name" value="Plug_dom_sf"/>
</dbReference>
<keyword evidence="5 9" id="KW-0798">TonB box</keyword>
<evidence type="ECO:0000256" key="10">
    <source>
        <dbReference type="SAM" id="SignalP"/>
    </source>
</evidence>
<keyword evidence="4 8" id="KW-0812">Transmembrane</keyword>
<keyword evidence="3 8" id="KW-1134">Transmembrane beta strand</keyword>
<feature type="signal peptide" evidence="10">
    <location>
        <begin position="1"/>
        <end position="19"/>
    </location>
</feature>
<evidence type="ECO:0000259" key="12">
    <source>
        <dbReference type="Pfam" id="PF07715"/>
    </source>
</evidence>
<comment type="subcellular location">
    <subcellularLocation>
        <location evidence="1 8">Cell outer membrane</location>
        <topology evidence="1 8">Multi-pass membrane protein</topology>
    </subcellularLocation>
</comment>
<feature type="domain" description="TonB-dependent receptor-like beta-barrel" evidence="11">
    <location>
        <begin position="220"/>
        <end position="640"/>
    </location>
</feature>
<protein>
    <submittedName>
        <fullName evidence="13">TonB-dependent receptor</fullName>
    </submittedName>
</protein>
<keyword evidence="10" id="KW-0732">Signal</keyword>
<name>A0A3L9MDG2_9FLAO</name>
<accession>A0A3L9MDG2</accession>
<evidence type="ECO:0000256" key="8">
    <source>
        <dbReference type="PROSITE-ProRule" id="PRU01360"/>
    </source>
</evidence>
<dbReference type="EMBL" id="RDOJ01000006">
    <property type="protein sequence ID" value="RLZ10733.1"/>
    <property type="molecule type" value="Genomic_DNA"/>
</dbReference>
<comment type="caution">
    <text evidence="13">The sequence shown here is derived from an EMBL/GenBank/DDBJ whole genome shotgun (WGS) entry which is preliminary data.</text>
</comment>
<dbReference type="OrthoDB" id="9782587at2"/>
<dbReference type="Gene3D" id="2.170.130.10">
    <property type="entry name" value="TonB-dependent receptor, plug domain"/>
    <property type="match status" value="1"/>
</dbReference>
<gene>
    <name evidence="13" type="ORF">EAH69_06205</name>
</gene>
<evidence type="ECO:0000313" key="13">
    <source>
        <dbReference type="EMBL" id="RLZ10733.1"/>
    </source>
</evidence>
<dbReference type="PANTHER" id="PTHR30069:SF28">
    <property type="entry name" value="TONB-DEPENDENT RECEPTOR YNCD-RELATED"/>
    <property type="match status" value="1"/>
</dbReference>
<evidence type="ECO:0000256" key="6">
    <source>
        <dbReference type="ARBA" id="ARBA00023136"/>
    </source>
</evidence>
<comment type="similarity">
    <text evidence="8 9">Belongs to the TonB-dependent receptor family.</text>
</comment>
<dbReference type="SUPFAM" id="SSF56935">
    <property type="entry name" value="Porins"/>
    <property type="match status" value="1"/>
</dbReference>
<sequence>MKNIYIPVLFLVTSFSSHAQENDSIQLNETIIQTFHRTTPILETTTSLNSINKHQMQLNHPERLMESFNTVPGVKMEERSPGSYRLSLRGSTIRSPFGVRNVKIYLDDFILTDATGNAYLNLIEPQFLSSIDIMKGPQGGEFGVETGGVAVLKTLKKDGVKASIGTGSYNQFHENINFNKQIGNHHLHLGQSHYQSDSYREQSAIKRNSFLLKDQWNYKNENELNLLLLFTDLQYQTPGGLTYNQMQADRRQARLATATLPSAVEQQAGIKNKTFLGGISHLWKINPNWKNFIMLQSSFTDFKNPFISNFEVRKENNFQGRLYFEYEKQLDQIKLNTRFGTELGLNKTSFRNYDNNAGTKGNPQKFDDLQTYSGYYYINQHANIANQWFIDASLSLNTMNYNWETLYPIVESGKKSFQMQWLPQLGVTYKFMNNWSVRGKIAKGISSPTTEEVRSSSQEIQQNLNSEYGWNKEIGIRHSINQWFFEFTVFDFDLKDAIVRRQDENGNDYFINSGGTKQRGIEFQLQSKPFNFDHSIFTKGSFFVSGHLYDFKYNQYKIANNDYSNNIIPGISKFSIQNSISIELLNKIQVIWSNYFNSKLYLNDANTVEEKEYIIGNILVDTNFKIKKSSLSIYTGVNNLYNSKYSAGYDLNAFGNRFYNPAATINFYFGTRFTL</sequence>
<keyword evidence="7 8" id="KW-0998">Cell outer membrane</keyword>
<dbReference type="GO" id="GO:0009279">
    <property type="term" value="C:cell outer membrane"/>
    <property type="evidence" value="ECO:0007669"/>
    <property type="project" value="UniProtKB-SubCell"/>
</dbReference>
<dbReference type="InterPro" id="IPR036942">
    <property type="entry name" value="Beta-barrel_TonB_sf"/>
</dbReference>
<proteinExistence type="inferred from homology"/>
<keyword evidence="2 8" id="KW-0813">Transport</keyword>
<evidence type="ECO:0000256" key="7">
    <source>
        <dbReference type="ARBA" id="ARBA00023237"/>
    </source>
</evidence>
<feature type="domain" description="TonB-dependent receptor plug" evidence="12">
    <location>
        <begin position="42"/>
        <end position="148"/>
    </location>
</feature>
<evidence type="ECO:0000256" key="4">
    <source>
        <dbReference type="ARBA" id="ARBA00022692"/>
    </source>
</evidence>
<dbReference type="Gene3D" id="2.40.170.20">
    <property type="entry name" value="TonB-dependent receptor, beta-barrel domain"/>
    <property type="match status" value="1"/>
</dbReference>
<evidence type="ECO:0000256" key="5">
    <source>
        <dbReference type="ARBA" id="ARBA00023077"/>
    </source>
</evidence>
<keyword evidence="6 8" id="KW-0472">Membrane</keyword>
<dbReference type="PROSITE" id="PS52016">
    <property type="entry name" value="TONB_DEPENDENT_REC_3"/>
    <property type="match status" value="1"/>
</dbReference>
<evidence type="ECO:0000256" key="9">
    <source>
        <dbReference type="RuleBase" id="RU003357"/>
    </source>
</evidence>
<dbReference type="RefSeq" id="WP_121934318.1">
    <property type="nucleotide sequence ID" value="NZ_RDOJ01000006.1"/>
</dbReference>
<evidence type="ECO:0000256" key="3">
    <source>
        <dbReference type="ARBA" id="ARBA00022452"/>
    </source>
</evidence>
<dbReference type="InterPro" id="IPR000531">
    <property type="entry name" value="Beta-barrel_TonB"/>
</dbReference>
<reference evidence="13 14" key="1">
    <citation type="submission" date="2018-10" db="EMBL/GenBank/DDBJ databases">
        <authorList>
            <person name="Chen X."/>
        </authorList>
    </citation>
    <scope>NUCLEOTIDE SEQUENCE [LARGE SCALE GENOMIC DNA]</scope>
    <source>
        <strain evidence="13 14">YIM 102668</strain>
    </source>
</reference>
<keyword evidence="13" id="KW-0675">Receptor</keyword>